<dbReference type="CDD" id="cd08070">
    <property type="entry name" value="MPN_like"/>
    <property type="match status" value="1"/>
</dbReference>
<keyword evidence="4" id="KW-0862">Zinc</keyword>
<keyword evidence="5" id="KW-0482">Metalloprotease</keyword>
<dbReference type="SUPFAM" id="SSF102712">
    <property type="entry name" value="JAB1/MPN domain"/>
    <property type="match status" value="1"/>
</dbReference>
<protein>
    <submittedName>
        <fullName evidence="7">Mov34/MPN/PAD-1 family protein</fullName>
    </submittedName>
</protein>
<dbReference type="RefSeq" id="WP_386044031.1">
    <property type="nucleotide sequence ID" value="NZ_JBHUIO010000002.1"/>
</dbReference>
<feature type="domain" description="JAB" evidence="6">
    <location>
        <begin position="8"/>
        <end position="117"/>
    </location>
</feature>
<evidence type="ECO:0000256" key="4">
    <source>
        <dbReference type="ARBA" id="ARBA00022833"/>
    </source>
</evidence>
<evidence type="ECO:0000256" key="3">
    <source>
        <dbReference type="ARBA" id="ARBA00022801"/>
    </source>
</evidence>
<evidence type="ECO:0000256" key="1">
    <source>
        <dbReference type="ARBA" id="ARBA00022670"/>
    </source>
</evidence>
<gene>
    <name evidence="7" type="ORF">ACFSOY_02960</name>
</gene>
<reference evidence="8" key="1">
    <citation type="journal article" date="2019" name="Int. J. Syst. Evol. Microbiol.">
        <title>The Global Catalogue of Microorganisms (GCM) 10K type strain sequencing project: providing services to taxonomists for standard genome sequencing and annotation.</title>
        <authorList>
            <consortium name="The Broad Institute Genomics Platform"/>
            <consortium name="The Broad Institute Genome Sequencing Center for Infectious Disease"/>
            <person name="Wu L."/>
            <person name="Ma J."/>
        </authorList>
    </citation>
    <scope>NUCLEOTIDE SEQUENCE [LARGE SCALE GENOMIC DNA]</scope>
    <source>
        <strain evidence="8">CGMCC 1.13574</strain>
    </source>
</reference>
<keyword evidence="1" id="KW-0645">Protease</keyword>
<dbReference type="InterPro" id="IPR051929">
    <property type="entry name" value="VirAsm_ModProt"/>
</dbReference>
<keyword evidence="8" id="KW-1185">Reference proteome</keyword>
<comment type="caution">
    <text evidence="7">The sequence shown here is derived from an EMBL/GenBank/DDBJ whole genome shotgun (WGS) entry which is preliminary data.</text>
</comment>
<evidence type="ECO:0000313" key="7">
    <source>
        <dbReference type="EMBL" id="MFD2168978.1"/>
    </source>
</evidence>
<evidence type="ECO:0000256" key="5">
    <source>
        <dbReference type="ARBA" id="ARBA00023049"/>
    </source>
</evidence>
<evidence type="ECO:0000259" key="6">
    <source>
        <dbReference type="Pfam" id="PF14464"/>
    </source>
</evidence>
<dbReference type="PANTHER" id="PTHR34858:SF1">
    <property type="entry name" value="CYSO-CYSTEINE PEPTIDASE"/>
    <property type="match status" value="1"/>
</dbReference>
<evidence type="ECO:0000313" key="8">
    <source>
        <dbReference type="Proteomes" id="UP001597343"/>
    </source>
</evidence>
<dbReference type="PANTHER" id="PTHR34858">
    <property type="entry name" value="CYSO-CYSTEINE PEPTIDASE"/>
    <property type="match status" value="1"/>
</dbReference>
<sequence length="135" mass="15387">MLSVSDSIIEQTISDLQQRLPFEGVGLWIGREADVLDWLPLQNVAERPKVSYRVHPQEWLDALAKTQARKMVPLALVHSHPTAEAVPSLRDRQEWMYPELWCIIVSFRSDQPVWKAYQISLSASSSTSGAHRAHK</sequence>
<proteinExistence type="predicted"/>
<dbReference type="EMBL" id="JBHUIO010000002">
    <property type="protein sequence ID" value="MFD2168978.1"/>
    <property type="molecule type" value="Genomic_DNA"/>
</dbReference>
<keyword evidence="3" id="KW-0378">Hydrolase</keyword>
<dbReference type="InterPro" id="IPR028090">
    <property type="entry name" value="JAB_dom_prok"/>
</dbReference>
<accession>A0ABW4ZTD6</accession>
<name>A0ABW4ZTD6_9BACL</name>
<evidence type="ECO:0000256" key="2">
    <source>
        <dbReference type="ARBA" id="ARBA00022723"/>
    </source>
</evidence>
<keyword evidence="2" id="KW-0479">Metal-binding</keyword>
<dbReference type="Proteomes" id="UP001597343">
    <property type="component" value="Unassembled WGS sequence"/>
</dbReference>
<dbReference type="Gene3D" id="3.40.140.10">
    <property type="entry name" value="Cytidine Deaminase, domain 2"/>
    <property type="match status" value="1"/>
</dbReference>
<dbReference type="Pfam" id="PF14464">
    <property type="entry name" value="Prok-JAB"/>
    <property type="match status" value="1"/>
</dbReference>
<organism evidence="7 8">
    <name type="scientific">Tumebacillus lipolyticus</name>
    <dbReference type="NCBI Taxonomy" id="1280370"/>
    <lineage>
        <taxon>Bacteria</taxon>
        <taxon>Bacillati</taxon>
        <taxon>Bacillota</taxon>
        <taxon>Bacilli</taxon>
        <taxon>Bacillales</taxon>
        <taxon>Alicyclobacillaceae</taxon>
        <taxon>Tumebacillus</taxon>
    </lineage>
</organism>